<organism evidence="2">
    <name type="scientific">Zea mays</name>
    <name type="common">Maize</name>
    <dbReference type="NCBI Taxonomy" id="4577"/>
    <lineage>
        <taxon>Eukaryota</taxon>
        <taxon>Viridiplantae</taxon>
        <taxon>Streptophyta</taxon>
        <taxon>Embryophyta</taxon>
        <taxon>Tracheophyta</taxon>
        <taxon>Spermatophyta</taxon>
        <taxon>Magnoliopsida</taxon>
        <taxon>Liliopsida</taxon>
        <taxon>Poales</taxon>
        <taxon>Poaceae</taxon>
        <taxon>PACMAD clade</taxon>
        <taxon>Panicoideae</taxon>
        <taxon>Andropogonodae</taxon>
        <taxon>Andropogoneae</taxon>
        <taxon>Tripsacinae</taxon>
        <taxon>Zea</taxon>
    </lineage>
</organism>
<comment type="caution">
    <text evidence="2">The sequence shown here is derived from an EMBL/GenBank/DDBJ whole genome shotgun (WGS) entry which is preliminary data.</text>
</comment>
<evidence type="ECO:0000313" key="2">
    <source>
        <dbReference type="EMBL" id="PWZ44765.1"/>
    </source>
</evidence>
<sequence>MIASAIGPRRSPPPARLLPTCGCTDHPGRDRAARRSNSDDRPAMSYQAPPPGTAAYPPPGTAYPPPGQQAYPPPAYDAPPPMAAGGYPPPQPQDSKGSNDGFLKGW</sequence>
<feature type="region of interest" description="Disordered" evidence="1">
    <location>
        <begin position="1"/>
        <end position="106"/>
    </location>
</feature>
<dbReference type="Proteomes" id="UP000251960">
    <property type="component" value="Chromosome 10"/>
</dbReference>
<gene>
    <name evidence="2" type="ORF">Zm00014a_024574</name>
</gene>
<protein>
    <submittedName>
        <fullName evidence="2">Uncharacterized protein</fullName>
    </submittedName>
</protein>
<feature type="compositionally biased region" description="Basic and acidic residues" evidence="1">
    <location>
        <begin position="26"/>
        <end position="42"/>
    </location>
</feature>
<accession>A0A3L6GCH3</accession>
<name>A0A3L6GCH3_MAIZE</name>
<dbReference type="EMBL" id="NCVQ01000002">
    <property type="protein sequence ID" value="PWZ44765.1"/>
    <property type="molecule type" value="Genomic_DNA"/>
</dbReference>
<reference evidence="2" key="1">
    <citation type="journal article" date="2018" name="Nat. Genet.">
        <title>Extensive intraspecific gene order and gene structural variations between Mo17 and other maize genomes.</title>
        <authorList>
            <person name="Sun S."/>
            <person name="Zhou Y."/>
            <person name="Chen J."/>
            <person name="Shi J."/>
            <person name="Zhao H."/>
            <person name="Zhao H."/>
            <person name="Song W."/>
            <person name="Zhang M."/>
            <person name="Cui Y."/>
            <person name="Dong X."/>
            <person name="Liu H."/>
            <person name="Ma X."/>
            <person name="Jiao Y."/>
            <person name="Wang B."/>
            <person name="Wei X."/>
            <person name="Stein J.C."/>
            <person name="Glaubitz J.C."/>
            <person name="Lu F."/>
            <person name="Yu G."/>
            <person name="Liang C."/>
            <person name="Fengler K."/>
            <person name="Li B."/>
            <person name="Rafalski A."/>
            <person name="Schnable P.S."/>
            <person name="Ware D.H."/>
            <person name="Buckler E.S."/>
            <person name="Lai J."/>
        </authorList>
    </citation>
    <scope>NUCLEOTIDE SEQUENCE [LARGE SCALE GENOMIC DNA]</scope>
    <source>
        <tissue evidence="2">Seedling</tissue>
    </source>
</reference>
<feature type="compositionally biased region" description="Pro residues" evidence="1">
    <location>
        <begin position="48"/>
        <end position="92"/>
    </location>
</feature>
<dbReference type="AlphaFoldDB" id="A0A3L6GCH3"/>
<proteinExistence type="predicted"/>
<evidence type="ECO:0000256" key="1">
    <source>
        <dbReference type="SAM" id="MobiDB-lite"/>
    </source>
</evidence>